<protein>
    <submittedName>
        <fullName evidence="1">Uncharacterized protein</fullName>
    </submittedName>
</protein>
<sequence length="203" mass="23249">MEQVVAKMGTTEVTETFSHKQLLIRWFRQLAEEEQGKKRWFHGFTEEELTPINSFMENEVCLFCASAKTIIDDITHNHNVRPLRIRMYRFGTCIGYNPTSKIVMARNEIEAKFLAIKSIEGTVKSHDLTGCHCTDPETYKTLGVRMNDMIIKWFTDTFAPGIDQSVFEGLSQRDFQVPMSFAIMASSMTEIKESVIDVSCLDA</sequence>
<dbReference type="EMBL" id="MK071991">
    <property type="protein sequence ID" value="AYV76746.1"/>
    <property type="molecule type" value="Genomic_DNA"/>
</dbReference>
<gene>
    <name evidence="1" type="ORF">Terrestrivirus13_12</name>
</gene>
<proteinExistence type="predicted"/>
<organism evidence="1">
    <name type="scientific">Terrestrivirus sp</name>
    <dbReference type="NCBI Taxonomy" id="2487775"/>
    <lineage>
        <taxon>Viruses</taxon>
        <taxon>Varidnaviria</taxon>
        <taxon>Bamfordvirae</taxon>
        <taxon>Nucleocytoviricota</taxon>
        <taxon>Megaviricetes</taxon>
        <taxon>Imitervirales</taxon>
        <taxon>Mimiviridae</taxon>
        <taxon>Klosneuvirinae</taxon>
    </lineage>
</organism>
<reference evidence="1" key="1">
    <citation type="submission" date="2018-10" db="EMBL/GenBank/DDBJ databases">
        <title>Hidden diversity of soil giant viruses.</title>
        <authorList>
            <person name="Schulz F."/>
            <person name="Alteio L."/>
            <person name="Goudeau D."/>
            <person name="Ryan E.M."/>
            <person name="Malmstrom R.R."/>
            <person name="Blanchard J."/>
            <person name="Woyke T."/>
        </authorList>
    </citation>
    <scope>NUCLEOTIDE SEQUENCE</scope>
    <source>
        <strain evidence="1">TEV1</strain>
    </source>
</reference>
<accession>A0A3G4ZPD6</accession>
<evidence type="ECO:0000313" key="1">
    <source>
        <dbReference type="EMBL" id="AYV76746.1"/>
    </source>
</evidence>
<name>A0A3G4ZPD6_9VIRU</name>